<proteinExistence type="predicted"/>
<sequence length="162" mass="18344">QATDFAIWNSFEYQRRLALSSKQCISCVRLQKSASPITKSTSSHSPRRSKSPQTQKSRSHTYTYLATSSSISATYIRSARRRRARFTEAESSIRRVAAPLRALPRSIQLPAAPVNAYVSVRASVMCRGSRCISSCRASPLHQRERDRERKTRERCAGRTHRG</sequence>
<feature type="non-terminal residue" evidence="2">
    <location>
        <position position="1"/>
    </location>
</feature>
<organism evidence="2 3">
    <name type="scientific">Trichomalopsis sarcophagae</name>
    <dbReference type="NCBI Taxonomy" id="543379"/>
    <lineage>
        <taxon>Eukaryota</taxon>
        <taxon>Metazoa</taxon>
        <taxon>Ecdysozoa</taxon>
        <taxon>Arthropoda</taxon>
        <taxon>Hexapoda</taxon>
        <taxon>Insecta</taxon>
        <taxon>Pterygota</taxon>
        <taxon>Neoptera</taxon>
        <taxon>Endopterygota</taxon>
        <taxon>Hymenoptera</taxon>
        <taxon>Apocrita</taxon>
        <taxon>Proctotrupomorpha</taxon>
        <taxon>Chalcidoidea</taxon>
        <taxon>Pteromalidae</taxon>
        <taxon>Pteromalinae</taxon>
        <taxon>Trichomalopsis</taxon>
    </lineage>
</organism>
<gene>
    <name evidence="2" type="ORF">TSAR_016487</name>
</gene>
<evidence type="ECO:0000313" key="3">
    <source>
        <dbReference type="Proteomes" id="UP000215335"/>
    </source>
</evidence>
<dbReference type="EMBL" id="NNAY01003010">
    <property type="protein sequence ID" value="OXU20126.1"/>
    <property type="molecule type" value="Genomic_DNA"/>
</dbReference>
<feature type="region of interest" description="Disordered" evidence="1">
    <location>
        <begin position="36"/>
        <end position="63"/>
    </location>
</feature>
<dbReference type="AlphaFoldDB" id="A0A232EP82"/>
<evidence type="ECO:0000313" key="2">
    <source>
        <dbReference type="EMBL" id="OXU20126.1"/>
    </source>
</evidence>
<dbReference type="Proteomes" id="UP000215335">
    <property type="component" value="Unassembled WGS sequence"/>
</dbReference>
<evidence type="ECO:0000256" key="1">
    <source>
        <dbReference type="SAM" id="MobiDB-lite"/>
    </source>
</evidence>
<protein>
    <submittedName>
        <fullName evidence="2">Uncharacterized protein</fullName>
    </submittedName>
</protein>
<reference evidence="2 3" key="1">
    <citation type="journal article" date="2017" name="Curr. Biol.">
        <title>The Evolution of Venom by Co-option of Single-Copy Genes.</title>
        <authorList>
            <person name="Martinson E.O."/>
            <person name="Mrinalini"/>
            <person name="Kelkar Y.D."/>
            <person name="Chang C.H."/>
            <person name="Werren J.H."/>
        </authorList>
    </citation>
    <scope>NUCLEOTIDE SEQUENCE [LARGE SCALE GENOMIC DNA]</scope>
    <source>
        <strain evidence="2 3">Alberta</strain>
        <tissue evidence="2">Whole body</tissue>
    </source>
</reference>
<accession>A0A232EP82</accession>
<name>A0A232EP82_9HYME</name>
<comment type="caution">
    <text evidence="2">The sequence shown here is derived from an EMBL/GenBank/DDBJ whole genome shotgun (WGS) entry which is preliminary data.</text>
</comment>
<feature type="region of interest" description="Disordered" evidence="1">
    <location>
        <begin position="138"/>
        <end position="162"/>
    </location>
</feature>
<feature type="compositionally biased region" description="Basic and acidic residues" evidence="1">
    <location>
        <begin position="141"/>
        <end position="156"/>
    </location>
</feature>
<keyword evidence="3" id="KW-1185">Reference proteome</keyword>